<evidence type="ECO:0000313" key="3">
    <source>
        <dbReference type="Proteomes" id="UP000717696"/>
    </source>
</evidence>
<dbReference type="AlphaFoldDB" id="A0A9P9CZG1"/>
<feature type="compositionally biased region" description="Basic and acidic residues" evidence="1">
    <location>
        <begin position="323"/>
        <end position="334"/>
    </location>
</feature>
<organism evidence="2 3">
    <name type="scientific">Dactylonectria estremocensis</name>
    <dbReference type="NCBI Taxonomy" id="1079267"/>
    <lineage>
        <taxon>Eukaryota</taxon>
        <taxon>Fungi</taxon>
        <taxon>Dikarya</taxon>
        <taxon>Ascomycota</taxon>
        <taxon>Pezizomycotina</taxon>
        <taxon>Sordariomycetes</taxon>
        <taxon>Hypocreomycetidae</taxon>
        <taxon>Hypocreales</taxon>
        <taxon>Nectriaceae</taxon>
        <taxon>Dactylonectria</taxon>
    </lineage>
</organism>
<sequence>MQRIVRLTATTSEPLPPQFNLYLCCVRPPLTMGSLTKQLSRLFNPKLVFEHLLKGDTTCQCAESSSQKRPRQGFRSESKGSVGSNGSSSGLIDNQPESGSPHEDDCQHHETSNEIWGIFKPGPGETKEDLKPLLQKKQCPAFLSPAELQSLEQPSPPPNKPLPEIPTQAQLQTTPQGVPRELEDRGIHLDPQNTRPQARKAGAAYSSFPKLVVFPPRTTSITPSSRRSQETRRLLQPPHPNTAATNQAHQHIAKLYDHLSREKEQPIEELHEEAIQELLEQGENTPILSRPSSPRDLQPKAPPETPPKAATPACRPTLGAPEARPKTARNHDRPPTGAPLESVPRVHLVRG</sequence>
<feature type="compositionally biased region" description="Pro residues" evidence="1">
    <location>
        <begin position="154"/>
        <end position="164"/>
    </location>
</feature>
<keyword evidence="3" id="KW-1185">Reference proteome</keyword>
<feature type="region of interest" description="Disordered" evidence="1">
    <location>
        <begin position="216"/>
        <end position="248"/>
    </location>
</feature>
<feature type="compositionally biased region" description="Basic and acidic residues" evidence="1">
    <location>
        <begin position="100"/>
        <end position="110"/>
    </location>
</feature>
<feature type="compositionally biased region" description="Low complexity" evidence="1">
    <location>
        <begin position="79"/>
        <end position="90"/>
    </location>
</feature>
<feature type="region of interest" description="Disordered" evidence="1">
    <location>
        <begin position="60"/>
        <end position="110"/>
    </location>
</feature>
<feature type="region of interest" description="Disordered" evidence="1">
    <location>
        <begin position="277"/>
        <end position="351"/>
    </location>
</feature>
<proteinExistence type="predicted"/>
<accession>A0A9P9CZG1</accession>
<gene>
    <name evidence="2" type="ORF">B0J13DRAFT_614409</name>
</gene>
<reference evidence="2" key="1">
    <citation type="journal article" date="2021" name="Nat. Commun.">
        <title>Genetic determinants of endophytism in the Arabidopsis root mycobiome.</title>
        <authorList>
            <person name="Mesny F."/>
            <person name="Miyauchi S."/>
            <person name="Thiergart T."/>
            <person name="Pickel B."/>
            <person name="Atanasova L."/>
            <person name="Karlsson M."/>
            <person name="Huettel B."/>
            <person name="Barry K.W."/>
            <person name="Haridas S."/>
            <person name="Chen C."/>
            <person name="Bauer D."/>
            <person name="Andreopoulos W."/>
            <person name="Pangilinan J."/>
            <person name="LaButti K."/>
            <person name="Riley R."/>
            <person name="Lipzen A."/>
            <person name="Clum A."/>
            <person name="Drula E."/>
            <person name="Henrissat B."/>
            <person name="Kohler A."/>
            <person name="Grigoriev I.V."/>
            <person name="Martin F.M."/>
            <person name="Hacquard S."/>
        </authorList>
    </citation>
    <scope>NUCLEOTIDE SEQUENCE</scope>
    <source>
        <strain evidence="2">MPI-CAGE-AT-0021</strain>
    </source>
</reference>
<feature type="compositionally biased region" description="Polar residues" evidence="1">
    <location>
        <begin position="167"/>
        <end position="176"/>
    </location>
</feature>
<evidence type="ECO:0000313" key="2">
    <source>
        <dbReference type="EMBL" id="KAH7109903.1"/>
    </source>
</evidence>
<comment type="caution">
    <text evidence="2">The sequence shown here is derived from an EMBL/GenBank/DDBJ whole genome shotgun (WGS) entry which is preliminary data.</text>
</comment>
<evidence type="ECO:0000256" key="1">
    <source>
        <dbReference type="SAM" id="MobiDB-lite"/>
    </source>
</evidence>
<protein>
    <submittedName>
        <fullName evidence="2">Uncharacterized protein</fullName>
    </submittedName>
</protein>
<feature type="compositionally biased region" description="Low complexity" evidence="1">
    <location>
        <begin position="216"/>
        <end position="226"/>
    </location>
</feature>
<feature type="compositionally biased region" description="Polar residues" evidence="1">
    <location>
        <begin position="282"/>
        <end position="292"/>
    </location>
</feature>
<name>A0A9P9CZG1_9HYPO</name>
<dbReference type="Proteomes" id="UP000717696">
    <property type="component" value="Unassembled WGS sequence"/>
</dbReference>
<feature type="region of interest" description="Disordered" evidence="1">
    <location>
        <begin position="149"/>
        <end position="177"/>
    </location>
</feature>
<dbReference type="EMBL" id="JAGMUU010000068">
    <property type="protein sequence ID" value="KAH7109903.1"/>
    <property type="molecule type" value="Genomic_DNA"/>
</dbReference>
<dbReference type="OrthoDB" id="5091234at2759"/>